<feature type="signal peptide" evidence="1">
    <location>
        <begin position="1"/>
        <end position="15"/>
    </location>
</feature>
<comment type="caution">
    <text evidence="2">The sequence shown here is derived from an EMBL/GenBank/DDBJ whole genome shotgun (WGS) entry which is preliminary data.</text>
</comment>
<dbReference type="EMBL" id="JASPKZ010010265">
    <property type="protein sequence ID" value="KAJ9574717.1"/>
    <property type="molecule type" value="Genomic_DNA"/>
</dbReference>
<dbReference type="AlphaFoldDB" id="A0AAD7Z6L7"/>
<accession>A0AAD7Z6L7</accession>
<reference evidence="2" key="2">
    <citation type="submission" date="2023-05" db="EMBL/GenBank/DDBJ databases">
        <authorList>
            <person name="Fouks B."/>
        </authorList>
    </citation>
    <scope>NUCLEOTIDE SEQUENCE</scope>
    <source>
        <strain evidence="2">Stay&amp;Tobe</strain>
        <tissue evidence="2">Testes</tissue>
    </source>
</reference>
<feature type="chain" id="PRO_5042258558" description="Conotoxin" evidence="1">
    <location>
        <begin position="16"/>
        <end position="73"/>
    </location>
</feature>
<evidence type="ECO:0000313" key="2">
    <source>
        <dbReference type="EMBL" id="KAJ9574717.1"/>
    </source>
</evidence>
<keyword evidence="3" id="KW-1185">Reference proteome</keyword>
<reference evidence="2" key="1">
    <citation type="journal article" date="2023" name="IScience">
        <title>Live-bearing cockroach genome reveals convergent evolutionary mechanisms linked to viviparity in insects and beyond.</title>
        <authorList>
            <person name="Fouks B."/>
            <person name="Harrison M.C."/>
            <person name="Mikhailova A.A."/>
            <person name="Marchal E."/>
            <person name="English S."/>
            <person name="Carruthers M."/>
            <person name="Jennings E.C."/>
            <person name="Chiamaka E.L."/>
            <person name="Frigard R.A."/>
            <person name="Pippel M."/>
            <person name="Attardo G.M."/>
            <person name="Benoit J.B."/>
            <person name="Bornberg-Bauer E."/>
            <person name="Tobe S.S."/>
        </authorList>
    </citation>
    <scope>NUCLEOTIDE SEQUENCE</scope>
    <source>
        <strain evidence="2">Stay&amp;Tobe</strain>
    </source>
</reference>
<organism evidence="2 3">
    <name type="scientific">Diploptera punctata</name>
    <name type="common">Pacific beetle cockroach</name>
    <dbReference type="NCBI Taxonomy" id="6984"/>
    <lineage>
        <taxon>Eukaryota</taxon>
        <taxon>Metazoa</taxon>
        <taxon>Ecdysozoa</taxon>
        <taxon>Arthropoda</taxon>
        <taxon>Hexapoda</taxon>
        <taxon>Insecta</taxon>
        <taxon>Pterygota</taxon>
        <taxon>Neoptera</taxon>
        <taxon>Polyneoptera</taxon>
        <taxon>Dictyoptera</taxon>
        <taxon>Blattodea</taxon>
        <taxon>Blaberoidea</taxon>
        <taxon>Blaberidae</taxon>
        <taxon>Diplopterinae</taxon>
        <taxon>Diploptera</taxon>
    </lineage>
</organism>
<name>A0AAD7Z6L7_DIPPU</name>
<feature type="non-terminal residue" evidence="2">
    <location>
        <position position="73"/>
    </location>
</feature>
<gene>
    <name evidence="2" type="ORF">L9F63_008087</name>
</gene>
<dbReference type="Proteomes" id="UP001233999">
    <property type="component" value="Unassembled WGS sequence"/>
</dbReference>
<sequence length="73" mass="8168">MLLVFAMWLLPTISAMTESDWGSVEDPAVRSGESNCDCLNTTEHHDDLFVDCRCTGEQLTEIPRNLLPGLQML</sequence>
<evidence type="ECO:0000313" key="3">
    <source>
        <dbReference type="Proteomes" id="UP001233999"/>
    </source>
</evidence>
<evidence type="ECO:0000256" key="1">
    <source>
        <dbReference type="SAM" id="SignalP"/>
    </source>
</evidence>
<keyword evidence="1" id="KW-0732">Signal</keyword>
<evidence type="ECO:0008006" key="4">
    <source>
        <dbReference type="Google" id="ProtNLM"/>
    </source>
</evidence>
<proteinExistence type="predicted"/>
<protein>
    <recommendedName>
        <fullName evidence="4">Conotoxin</fullName>
    </recommendedName>
</protein>